<keyword evidence="2" id="KW-1185">Reference proteome</keyword>
<dbReference type="EMBL" id="JAYRBN010000063">
    <property type="protein sequence ID" value="KAL2738584.1"/>
    <property type="molecule type" value="Genomic_DNA"/>
</dbReference>
<comment type="caution">
    <text evidence="1">The sequence shown here is derived from an EMBL/GenBank/DDBJ whole genome shotgun (WGS) entry which is preliminary data.</text>
</comment>
<name>A0ABD2C1C6_VESMC</name>
<dbReference type="AlphaFoldDB" id="A0ABD2C1C6"/>
<evidence type="ECO:0000313" key="1">
    <source>
        <dbReference type="EMBL" id="KAL2738584.1"/>
    </source>
</evidence>
<evidence type="ECO:0000313" key="2">
    <source>
        <dbReference type="Proteomes" id="UP001607303"/>
    </source>
</evidence>
<protein>
    <submittedName>
        <fullName evidence="1">Uncharacterized protein</fullName>
    </submittedName>
</protein>
<organism evidence="1 2">
    <name type="scientific">Vespula maculifrons</name>
    <name type="common">Eastern yellow jacket</name>
    <name type="synonym">Wasp</name>
    <dbReference type="NCBI Taxonomy" id="7453"/>
    <lineage>
        <taxon>Eukaryota</taxon>
        <taxon>Metazoa</taxon>
        <taxon>Ecdysozoa</taxon>
        <taxon>Arthropoda</taxon>
        <taxon>Hexapoda</taxon>
        <taxon>Insecta</taxon>
        <taxon>Pterygota</taxon>
        <taxon>Neoptera</taxon>
        <taxon>Endopterygota</taxon>
        <taxon>Hymenoptera</taxon>
        <taxon>Apocrita</taxon>
        <taxon>Aculeata</taxon>
        <taxon>Vespoidea</taxon>
        <taxon>Vespidae</taxon>
        <taxon>Vespinae</taxon>
        <taxon>Vespula</taxon>
    </lineage>
</organism>
<reference evidence="1 2" key="1">
    <citation type="journal article" date="2024" name="Ann. Entomol. Soc. Am.">
        <title>Genomic analyses of the southern and eastern yellowjacket wasps (Hymenoptera: Vespidae) reveal evolutionary signatures of social life.</title>
        <authorList>
            <person name="Catto M.A."/>
            <person name="Caine P.B."/>
            <person name="Orr S.E."/>
            <person name="Hunt B.G."/>
            <person name="Goodisman M.A.D."/>
        </authorList>
    </citation>
    <scope>NUCLEOTIDE SEQUENCE [LARGE SCALE GENOMIC DNA]</scope>
    <source>
        <strain evidence="1">232</strain>
        <tissue evidence="1">Head and thorax</tissue>
    </source>
</reference>
<proteinExistence type="predicted"/>
<gene>
    <name evidence="1" type="ORF">V1477_011943</name>
</gene>
<accession>A0ABD2C1C6</accession>
<dbReference type="Proteomes" id="UP001607303">
    <property type="component" value="Unassembled WGS sequence"/>
</dbReference>
<sequence length="132" mass="14954">MAIAAIVTIVARMRKANRDNGRFVRRTVEERFKARVYPAKEKDGVTANAAGLPTGCFMSSTTESEYDLLGCWTATVAVSFVRTGVRFEEADRMNSSLKLRSTKTFERIFSSVEARQKYKVYKIYGNIGFRCE</sequence>